<dbReference type="EMBL" id="BLPG01000001">
    <property type="protein sequence ID" value="GFJ88776.1"/>
    <property type="molecule type" value="Genomic_DNA"/>
</dbReference>
<evidence type="ECO:0008006" key="3">
    <source>
        <dbReference type="Google" id="ProtNLM"/>
    </source>
</evidence>
<evidence type="ECO:0000313" key="2">
    <source>
        <dbReference type="Proteomes" id="UP000482960"/>
    </source>
</evidence>
<keyword evidence="2" id="KW-1185">Reference proteome</keyword>
<protein>
    <recommendedName>
        <fullName evidence="3">SH3b domain-containing protein</fullName>
    </recommendedName>
</protein>
<organism evidence="1 2">
    <name type="scientific">Phytohabitans rumicis</name>
    <dbReference type="NCBI Taxonomy" id="1076125"/>
    <lineage>
        <taxon>Bacteria</taxon>
        <taxon>Bacillati</taxon>
        <taxon>Actinomycetota</taxon>
        <taxon>Actinomycetes</taxon>
        <taxon>Micromonosporales</taxon>
        <taxon>Micromonosporaceae</taxon>
    </lineage>
</organism>
<proteinExistence type="predicted"/>
<gene>
    <name evidence="1" type="ORF">Prum_024180</name>
</gene>
<evidence type="ECO:0000313" key="1">
    <source>
        <dbReference type="EMBL" id="GFJ88776.1"/>
    </source>
</evidence>
<reference evidence="1 2" key="2">
    <citation type="submission" date="2020-03" db="EMBL/GenBank/DDBJ databases">
        <authorList>
            <person name="Ichikawa N."/>
            <person name="Kimura A."/>
            <person name="Kitahashi Y."/>
            <person name="Uohara A."/>
        </authorList>
    </citation>
    <scope>NUCLEOTIDE SEQUENCE [LARGE SCALE GENOMIC DNA]</scope>
    <source>
        <strain evidence="1 2">NBRC 108638</strain>
    </source>
</reference>
<dbReference type="Proteomes" id="UP000482960">
    <property type="component" value="Unassembled WGS sequence"/>
</dbReference>
<dbReference type="RefSeq" id="WP_178132645.1">
    <property type="nucleotide sequence ID" value="NZ_BAABJB010000045.1"/>
</dbReference>
<name>A0A6V8L3S2_9ACTN</name>
<sequence length="90" mass="9508">MTYLWTGTGVRGTVRTAGGPVNVRSGPRVSNAVVGLAANYARPIIECQVRGDTVTGTYGTTNLWDRLAPGYFVSDAYMYTGSDGQVAPTC</sequence>
<reference evidence="1 2" key="1">
    <citation type="submission" date="2020-03" db="EMBL/GenBank/DDBJ databases">
        <title>Whole genome shotgun sequence of Phytohabitans rumicis NBRC 108638.</title>
        <authorList>
            <person name="Komaki H."/>
            <person name="Tamura T."/>
        </authorList>
    </citation>
    <scope>NUCLEOTIDE SEQUENCE [LARGE SCALE GENOMIC DNA]</scope>
    <source>
        <strain evidence="1 2">NBRC 108638</strain>
    </source>
</reference>
<dbReference type="AlphaFoldDB" id="A0A6V8L3S2"/>
<comment type="caution">
    <text evidence="1">The sequence shown here is derived from an EMBL/GenBank/DDBJ whole genome shotgun (WGS) entry which is preliminary data.</text>
</comment>
<accession>A0A6V8L3S2</accession>